<protein>
    <recommendedName>
        <fullName evidence="4 14">DNA polymerase I</fullName>
        <ecNumber evidence="3 14">2.7.7.7</ecNumber>
    </recommendedName>
</protein>
<evidence type="ECO:0000256" key="8">
    <source>
        <dbReference type="ARBA" id="ARBA00022722"/>
    </source>
</evidence>
<evidence type="ECO:0000256" key="12">
    <source>
        <dbReference type="ARBA" id="ARBA00023204"/>
    </source>
</evidence>
<dbReference type="PRINTS" id="PR00868">
    <property type="entry name" value="DNAPOLI"/>
</dbReference>
<dbReference type="Proteomes" id="UP000198651">
    <property type="component" value="Chromosome I"/>
</dbReference>
<dbReference type="CDD" id="cd08637">
    <property type="entry name" value="DNA_pol_A_pol_I_C"/>
    <property type="match status" value="1"/>
</dbReference>
<dbReference type="Pfam" id="PF00476">
    <property type="entry name" value="DNA_pol_A"/>
    <property type="match status" value="1"/>
</dbReference>
<evidence type="ECO:0000256" key="9">
    <source>
        <dbReference type="ARBA" id="ARBA00022763"/>
    </source>
</evidence>
<keyword evidence="12 15" id="KW-0234">DNA repair</keyword>
<evidence type="ECO:0000256" key="1">
    <source>
        <dbReference type="ARBA" id="ARBA00007705"/>
    </source>
</evidence>
<dbReference type="InterPro" id="IPR036397">
    <property type="entry name" value="RNaseH_sf"/>
</dbReference>
<comment type="subunit">
    <text evidence="2">Single-chain monomer with multiple functions.</text>
</comment>
<dbReference type="InterPro" id="IPR002298">
    <property type="entry name" value="DNA_polymerase_A"/>
</dbReference>
<dbReference type="FunFam" id="1.10.150.20:FF:000002">
    <property type="entry name" value="DNA polymerase I"/>
    <property type="match status" value="1"/>
</dbReference>
<dbReference type="EMBL" id="LN906597">
    <property type="protein sequence ID" value="CUT17122.1"/>
    <property type="molecule type" value="Genomic_DNA"/>
</dbReference>
<dbReference type="InterPro" id="IPR008918">
    <property type="entry name" value="HhH2"/>
</dbReference>
<evidence type="ECO:0000256" key="14">
    <source>
        <dbReference type="NCBIfam" id="TIGR00593"/>
    </source>
</evidence>
<evidence type="ECO:0000313" key="19">
    <source>
        <dbReference type="Proteomes" id="UP000198651"/>
    </source>
</evidence>
<name>A0A0S4M2L4_9BURK</name>
<dbReference type="InterPro" id="IPR020045">
    <property type="entry name" value="DNA_polI_H3TH"/>
</dbReference>
<keyword evidence="15" id="KW-0269">Exonuclease</keyword>
<evidence type="ECO:0000256" key="4">
    <source>
        <dbReference type="ARBA" id="ARBA00020311"/>
    </source>
</evidence>
<keyword evidence="19" id="KW-1185">Reference proteome</keyword>
<dbReference type="OrthoDB" id="9806424at2"/>
<evidence type="ECO:0000256" key="2">
    <source>
        <dbReference type="ARBA" id="ARBA00011541"/>
    </source>
</evidence>
<dbReference type="FunFam" id="1.10.150.20:FF:000003">
    <property type="entry name" value="DNA polymerase I"/>
    <property type="match status" value="1"/>
</dbReference>
<dbReference type="GO" id="GO:0008409">
    <property type="term" value="F:5'-3' exonuclease activity"/>
    <property type="evidence" value="ECO:0007669"/>
    <property type="project" value="UniProtKB-UniRule"/>
</dbReference>
<dbReference type="InterPro" id="IPR020046">
    <property type="entry name" value="5-3_exonucl_a-hlix_arch_N"/>
</dbReference>
<dbReference type="GO" id="GO:0003887">
    <property type="term" value="F:DNA-directed DNA polymerase activity"/>
    <property type="evidence" value="ECO:0007669"/>
    <property type="project" value="UniProtKB-UniRule"/>
</dbReference>
<dbReference type="FunFam" id="1.20.1060.10:FF:000001">
    <property type="entry name" value="DNA polymerase I"/>
    <property type="match status" value="1"/>
</dbReference>
<evidence type="ECO:0000259" key="16">
    <source>
        <dbReference type="SMART" id="SM00475"/>
    </source>
</evidence>
<dbReference type="InterPro" id="IPR018320">
    <property type="entry name" value="DNA_polymerase_1"/>
</dbReference>
<accession>A0A0S4M2L4</accession>
<keyword evidence="7 15" id="KW-0235">DNA replication</keyword>
<dbReference type="Gene3D" id="3.40.50.1010">
    <property type="entry name" value="5'-nuclease"/>
    <property type="match status" value="1"/>
</dbReference>
<dbReference type="GO" id="GO:0003677">
    <property type="term" value="F:DNA binding"/>
    <property type="evidence" value="ECO:0007669"/>
    <property type="project" value="UniProtKB-UniRule"/>
</dbReference>
<evidence type="ECO:0000256" key="13">
    <source>
        <dbReference type="ARBA" id="ARBA00049244"/>
    </source>
</evidence>
<comment type="similarity">
    <text evidence="1 15">Belongs to the DNA polymerase type-A family.</text>
</comment>
<dbReference type="InterPro" id="IPR002421">
    <property type="entry name" value="5-3_exonuclease"/>
</dbReference>
<gene>
    <name evidence="15 18" type="primary">polA</name>
    <name evidence="18" type="ORF">Ark11_0265</name>
</gene>
<dbReference type="Gene3D" id="1.10.150.20">
    <property type="entry name" value="5' to 3' exonuclease, C-terminal subdomain"/>
    <property type="match status" value="2"/>
</dbReference>
<feature type="domain" description="DNA-directed DNA polymerase family A palm" evidence="17">
    <location>
        <begin position="592"/>
        <end position="798"/>
    </location>
</feature>
<dbReference type="SUPFAM" id="SSF47807">
    <property type="entry name" value="5' to 3' exonuclease, C-terminal subdomain"/>
    <property type="match status" value="1"/>
</dbReference>
<dbReference type="Gene3D" id="3.30.420.10">
    <property type="entry name" value="Ribonuclease H-like superfamily/Ribonuclease H"/>
    <property type="match status" value="1"/>
</dbReference>
<dbReference type="InterPro" id="IPR001098">
    <property type="entry name" value="DNA-dir_DNA_pol_A_palm_dom"/>
</dbReference>
<evidence type="ECO:0000313" key="18">
    <source>
        <dbReference type="EMBL" id="CUT17122.1"/>
    </source>
</evidence>
<dbReference type="InterPro" id="IPR043502">
    <property type="entry name" value="DNA/RNA_pol_sf"/>
</dbReference>
<evidence type="ECO:0000256" key="6">
    <source>
        <dbReference type="ARBA" id="ARBA00022695"/>
    </source>
</evidence>
<dbReference type="InterPro" id="IPR019760">
    <property type="entry name" value="DNA-dir_DNA_pol_A_CS"/>
</dbReference>
<keyword evidence="6 15" id="KW-0548">Nucleotidyltransferase</keyword>
<keyword evidence="5 15" id="KW-0808">Transferase</keyword>
<dbReference type="GO" id="GO:0006302">
    <property type="term" value="P:double-strand break repair"/>
    <property type="evidence" value="ECO:0007669"/>
    <property type="project" value="TreeGrafter"/>
</dbReference>
<evidence type="ECO:0000259" key="17">
    <source>
        <dbReference type="SMART" id="SM00482"/>
    </source>
</evidence>
<dbReference type="SMART" id="SM00475">
    <property type="entry name" value="53EXOc"/>
    <property type="match status" value="1"/>
</dbReference>
<dbReference type="NCBIfam" id="TIGR00593">
    <property type="entry name" value="pola"/>
    <property type="match status" value="1"/>
</dbReference>
<keyword evidence="8" id="KW-0540">Nuclease</keyword>
<evidence type="ECO:0000256" key="5">
    <source>
        <dbReference type="ARBA" id="ARBA00022679"/>
    </source>
</evidence>
<dbReference type="Gene3D" id="1.20.1060.10">
    <property type="entry name" value="Taq DNA Polymerase, Chain T, domain 4"/>
    <property type="match status" value="1"/>
</dbReference>
<sequence length="834" mass="95237">MKKALIVDTFSHLHRAYHALPDLRTPDNQPTGAIYGVLKILNHLREHYPTNCGVCVFDSPGKNFRHEMYKEYKANRDSPDEDFIKQIDPLIACIKANGWHCIRIDGIEADDIIGTLANMFSKNNYQSLISTGDKDLAQLVDEQVNLINITNGEYISINADNVYQKFGVWPHQMVDYLSLIGDVADNIPGVYKVGPKTAQKWISQYDNLDNIIAQKDKFKGSTGDNLRAAIDQLILNKKLITVLRNVDIDFDDKLLYFQKQDVEKLKELYKQLNFSSWLKKLPISDTHEPPTCSNTDGIHNKPDTFFFIAKTNDDSYLEVTCKGPYAEELQKKDNLSITDLIHVLEKQTHIVTHNAKNIFHLIDNDLSKQQIVVDDIALASYVLSSHKQHDLTHITESIANEPSTDINADDISNIWINLNEQLYQHQTQKTIYETIEIPTQKILFAMEKRGVLIDTIYLSKQGKNFEERINNLTENIYFLAEKSFNIQSTTQLQEILFDHLQLPILKKTPKGAPSTDEEVLHQLAEYHEIAKHLIQFRMLSKLKSTYVDGLMSKVNKETGRIHTTYCQTTTLTGRLSSIEPNLQNIPIRTTEGKLIRKAFVATENHVLLSADYSQIELRLLAHLSQDQNLCQAFHEGLDIHTITAADVLSKNRKNITAEERRWAKTINFGLMYGMSAFSLAKQLGISKPQAQIFIDRYFNRYTGVAHFISQVKEFAHKNSYVQTIMGRRIWIPGINTKNMHHKTAAERTAINAPMQGSAADLIKMAMLNLHQELHDLNLRSAIIMQVHDELILEVPEYEQEKIRSLIHDVMTSVSTLNVPLEVSVSIGKNWDDAH</sequence>
<dbReference type="SUPFAM" id="SSF88723">
    <property type="entry name" value="PIN domain-like"/>
    <property type="match status" value="1"/>
</dbReference>
<comment type="catalytic activity">
    <reaction evidence="13 15">
        <text>DNA(n) + a 2'-deoxyribonucleoside 5'-triphosphate = DNA(n+1) + diphosphate</text>
        <dbReference type="Rhea" id="RHEA:22508"/>
        <dbReference type="Rhea" id="RHEA-COMP:17339"/>
        <dbReference type="Rhea" id="RHEA-COMP:17340"/>
        <dbReference type="ChEBI" id="CHEBI:33019"/>
        <dbReference type="ChEBI" id="CHEBI:61560"/>
        <dbReference type="ChEBI" id="CHEBI:173112"/>
        <dbReference type="EC" id="2.7.7.7"/>
    </reaction>
</comment>
<dbReference type="CDD" id="cd09859">
    <property type="entry name" value="PIN_53EXO"/>
    <property type="match status" value="1"/>
</dbReference>
<dbReference type="InterPro" id="IPR036279">
    <property type="entry name" value="5-3_exonuclease_C_sf"/>
</dbReference>
<dbReference type="SMART" id="SM00279">
    <property type="entry name" value="HhH2"/>
    <property type="match status" value="1"/>
</dbReference>
<dbReference type="PANTHER" id="PTHR10133">
    <property type="entry name" value="DNA POLYMERASE I"/>
    <property type="match status" value="1"/>
</dbReference>
<dbReference type="PROSITE" id="PS00447">
    <property type="entry name" value="DNA_POLYMERASE_A"/>
    <property type="match status" value="1"/>
</dbReference>
<feature type="domain" description="5'-3' exonuclease" evidence="16">
    <location>
        <begin position="2"/>
        <end position="258"/>
    </location>
</feature>
<comment type="function">
    <text evidence="15">In addition to polymerase activity, this DNA polymerase exhibits 5'-3' exonuclease activity.</text>
</comment>
<dbReference type="PANTHER" id="PTHR10133:SF27">
    <property type="entry name" value="DNA POLYMERASE NU"/>
    <property type="match status" value="1"/>
</dbReference>
<evidence type="ECO:0000256" key="10">
    <source>
        <dbReference type="ARBA" id="ARBA00022932"/>
    </source>
</evidence>
<proteinExistence type="inferred from homology"/>
<dbReference type="PATRIC" id="fig|1561003.3.peg.272"/>
<dbReference type="Gene3D" id="3.30.70.370">
    <property type="match status" value="1"/>
</dbReference>
<keyword evidence="15" id="KW-0378">Hydrolase</keyword>
<dbReference type="InterPro" id="IPR029060">
    <property type="entry name" value="PIN-like_dom_sf"/>
</dbReference>
<evidence type="ECO:0000256" key="3">
    <source>
        <dbReference type="ARBA" id="ARBA00012417"/>
    </source>
</evidence>
<dbReference type="Pfam" id="PF02739">
    <property type="entry name" value="5_3_exonuc_N"/>
    <property type="match status" value="1"/>
</dbReference>
<keyword evidence="11 15" id="KW-0238">DNA-binding</keyword>
<organism evidence="18 19">
    <name type="scientific">Candidatus Ichthyocystis hellenicum</name>
    <dbReference type="NCBI Taxonomy" id="1561003"/>
    <lineage>
        <taxon>Bacteria</taxon>
        <taxon>Pseudomonadati</taxon>
        <taxon>Pseudomonadota</taxon>
        <taxon>Betaproteobacteria</taxon>
        <taxon>Burkholderiales</taxon>
        <taxon>Candidatus Ichthyocystis</taxon>
    </lineage>
</organism>
<dbReference type="SMART" id="SM00482">
    <property type="entry name" value="POLAc"/>
    <property type="match status" value="1"/>
</dbReference>
<dbReference type="CDD" id="cd09898">
    <property type="entry name" value="H3TH_53EXO"/>
    <property type="match status" value="1"/>
</dbReference>
<dbReference type="STRING" id="1561003.Ark11_0265"/>
<reference evidence="19" key="1">
    <citation type="submission" date="2015-11" db="EMBL/GenBank/DDBJ databases">
        <authorList>
            <person name="Seth-Smith H.M.B."/>
        </authorList>
    </citation>
    <scope>NUCLEOTIDE SEQUENCE [LARGE SCALE GENOMIC DNA]</scope>
    <source>
        <strain evidence="19">2013Ark11</strain>
    </source>
</reference>
<evidence type="ECO:0000256" key="11">
    <source>
        <dbReference type="ARBA" id="ARBA00023125"/>
    </source>
</evidence>
<dbReference type="GO" id="GO:0006261">
    <property type="term" value="P:DNA-templated DNA replication"/>
    <property type="evidence" value="ECO:0007669"/>
    <property type="project" value="UniProtKB-UniRule"/>
</dbReference>
<dbReference type="Pfam" id="PF01367">
    <property type="entry name" value="5_3_exonuc"/>
    <property type="match status" value="1"/>
</dbReference>
<evidence type="ECO:0000256" key="7">
    <source>
        <dbReference type="ARBA" id="ARBA00022705"/>
    </source>
</evidence>
<evidence type="ECO:0000256" key="15">
    <source>
        <dbReference type="RuleBase" id="RU004460"/>
    </source>
</evidence>
<dbReference type="SUPFAM" id="SSF56672">
    <property type="entry name" value="DNA/RNA polymerases"/>
    <property type="match status" value="1"/>
</dbReference>
<keyword evidence="10 15" id="KW-0239">DNA-directed DNA polymerase</keyword>
<dbReference type="AlphaFoldDB" id="A0A0S4M2L4"/>
<keyword evidence="9 15" id="KW-0227">DNA damage</keyword>
<dbReference type="RefSeq" id="WP_092342821.1">
    <property type="nucleotide sequence ID" value="NZ_FLSL01000089.1"/>
</dbReference>
<dbReference type="EC" id="2.7.7.7" evidence="3 14"/>